<gene>
    <name evidence="1" type="ORF">NM208_g10504</name>
</gene>
<organism evidence="1 2">
    <name type="scientific">Fusarium decemcellulare</name>
    <dbReference type="NCBI Taxonomy" id="57161"/>
    <lineage>
        <taxon>Eukaryota</taxon>
        <taxon>Fungi</taxon>
        <taxon>Dikarya</taxon>
        <taxon>Ascomycota</taxon>
        <taxon>Pezizomycotina</taxon>
        <taxon>Sordariomycetes</taxon>
        <taxon>Hypocreomycetidae</taxon>
        <taxon>Hypocreales</taxon>
        <taxon>Nectriaceae</taxon>
        <taxon>Fusarium</taxon>
        <taxon>Fusarium decemcellulare species complex</taxon>
    </lineage>
</organism>
<proteinExistence type="predicted"/>
<name>A0ACC1RXN7_9HYPO</name>
<accession>A0ACC1RXN7</accession>
<comment type="caution">
    <text evidence="1">The sequence shown here is derived from an EMBL/GenBank/DDBJ whole genome shotgun (WGS) entry which is preliminary data.</text>
</comment>
<dbReference type="EMBL" id="JANRMS010001496">
    <property type="protein sequence ID" value="KAJ3527849.1"/>
    <property type="molecule type" value="Genomic_DNA"/>
</dbReference>
<evidence type="ECO:0000313" key="1">
    <source>
        <dbReference type="EMBL" id="KAJ3527849.1"/>
    </source>
</evidence>
<dbReference type="Proteomes" id="UP001148629">
    <property type="component" value="Unassembled WGS sequence"/>
</dbReference>
<evidence type="ECO:0000313" key="2">
    <source>
        <dbReference type="Proteomes" id="UP001148629"/>
    </source>
</evidence>
<reference evidence="1" key="1">
    <citation type="submission" date="2022-08" db="EMBL/GenBank/DDBJ databases">
        <title>Genome Sequence of Fusarium decemcellulare.</title>
        <authorList>
            <person name="Buettner E."/>
        </authorList>
    </citation>
    <scope>NUCLEOTIDE SEQUENCE</scope>
    <source>
        <strain evidence="1">Babe19</strain>
    </source>
</reference>
<keyword evidence="2" id="KW-1185">Reference proteome</keyword>
<protein>
    <submittedName>
        <fullName evidence="1">Uncharacterized protein</fullName>
    </submittedName>
</protein>
<sequence>MSSLTATLEHLHDILTNGASYTKPSFLQGVQHVVKMIRSTQDDISSMISDQTIFARVRWMKAVGLLSDIQKHKVTLTLQTSILSAAILVKTTTTRHSATREKQENRFRLQAETLVQAGQASLESDTASVPHPKAPRERAPSPPFRTNKRLPSPVRQSEIPGHVRTEDLFGQSSASTTGPPNLNVHRKEPQGQPSTAAAYRHSVSDTEVEDPYPDDGRDTPPVPDQGSQTRSKAKNKDPPDEESEGRPRQDNEDSSRRRKKDFDPATHKVANFGHRFRVRGDAATFLYKLVFQDEAPGQETSKDTSDETSASDEEDWSDVLSDNSEPRIRIRHTKRYVPGQEHERPSPKEPAKVVDQLLLKWTSLSEREVQEGVSEPKGKDEEGSRNKSRYLRPDDELKEHMRRSSRSNPTSSAKKEKEDEPTEETRHGRRVIRPTRTDTPEPSISPENPFTNTNRPFREHKMPSPYPDYNSGMLNDETTGGYGPQQIPQPNWGQTPPFQQQSTFYSNQTSNGYPYAQNWQQNSKPASENWNQSKTPFKKPTIVVLPQADGADFETGPTTPELDVSCLGLNIVRQGEEAIWNSDNFTARRGIPGKAIMAALVGDKSARHAHGLDLAHTLIRGQSAKIVYVRGNDLGETWFINDQPVFLQFYHCGYLPQFYPAKENDEMARKKEYVAVGEEWASFEAMSQLGLSIKGREDGRVLLDPSVTWSMVKELAITTLQLRCMRQRRQFTPTFYNSIAMFRKKHGDAEPEEPPTLSEEKPKENPQESTPSSPKSATKLNRHESCVFDFEVKEENKKASDKIPALKKTQSAAEIRPSPPRNSFTLPTLPPISQEPTQPHSTLPPIPQQLSPGFDQDDTRSDISSATRLSRFIQRCKPGGRHSRAGHIRNRHSTSRIGSETTEWRTGDKRSPPTPSDSGIGSSIS</sequence>